<keyword evidence="12" id="KW-1185">Reference proteome</keyword>
<organism evidence="10 13">
    <name type="scientific">Neoroseomonas oryzicola</name>
    <dbReference type="NCBI Taxonomy" id="535904"/>
    <lineage>
        <taxon>Bacteria</taxon>
        <taxon>Pseudomonadati</taxon>
        <taxon>Pseudomonadota</taxon>
        <taxon>Alphaproteobacteria</taxon>
        <taxon>Acetobacterales</taxon>
        <taxon>Acetobacteraceae</taxon>
        <taxon>Neoroseomonas</taxon>
    </lineage>
</organism>
<dbReference type="GO" id="GO:0010041">
    <property type="term" value="P:response to iron(III) ion"/>
    <property type="evidence" value="ECO:0007669"/>
    <property type="project" value="TreeGrafter"/>
</dbReference>
<evidence type="ECO:0000259" key="9">
    <source>
        <dbReference type="Pfam" id="PF13231"/>
    </source>
</evidence>
<evidence type="ECO:0000256" key="1">
    <source>
        <dbReference type="ARBA" id="ARBA00004651"/>
    </source>
</evidence>
<comment type="caution">
    <text evidence="10">The sequence shown here is derived from an EMBL/GenBank/DDBJ whole genome shotgun (WGS) entry which is preliminary data.</text>
</comment>
<dbReference type="EMBL" id="JAAEDK010000021">
    <property type="protein sequence ID" value="MBR0659796.1"/>
    <property type="molecule type" value="Genomic_DNA"/>
</dbReference>
<keyword evidence="4" id="KW-0808">Transferase</keyword>
<feature type="transmembrane region" description="Helical" evidence="8">
    <location>
        <begin position="127"/>
        <end position="145"/>
    </location>
</feature>
<evidence type="ECO:0000256" key="6">
    <source>
        <dbReference type="ARBA" id="ARBA00022989"/>
    </source>
</evidence>
<gene>
    <name evidence="11" type="ORF">GWK15_22810</name>
    <name evidence="10" type="ORF">GXW75_11095</name>
</gene>
<dbReference type="InterPro" id="IPR050297">
    <property type="entry name" value="LipidA_mod_glycosyltrf_83"/>
</dbReference>
<evidence type="ECO:0000256" key="7">
    <source>
        <dbReference type="ARBA" id="ARBA00023136"/>
    </source>
</evidence>
<dbReference type="GO" id="GO:0005886">
    <property type="term" value="C:plasma membrane"/>
    <property type="evidence" value="ECO:0007669"/>
    <property type="project" value="UniProtKB-SubCell"/>
</dbReference>
<dbReference type="InterPro" id="IPR038731">
    <property type="entry name" value="RgtA/B/C-like"/>
</dbReference>
<evidence type="ECO:0000313" key="11">
    <source>
        <dbReference type="EMBL" id="NKE19806.1"/>
    </source>
</evidence>
<keyword evidence="5 8" id="KW-0812">Transmembrane</keyword>
<dbReference type="GO" id="GO:0016763">
    <property type="term" value="F:pentosyltransferase activity"/>
    <property type="evidence" value="ECO:0007669"/>
    <property type="project" value="TreeGrafter"/>
</dbReference>
<dbReference type="GO" id="GO:0009103">
    <property type="term" value="P:lipopolysaccharide biosynthetic process"/>
    <property type="evidence" value="ECO:0007669"/>
    <property type="project" value="TreeGrafter"/>
</dbReference>
<protein>
    <submittedName>
        <fullName evidence="10">Phospholipid carrier-dependent glycosyltransferase</fullName>
    </submittedName>
</protein>
<dbReference type="RefSeq" id="WP_168043710.1">
    <property type="nucleotide sequence ID" value="NZ_JAAEDK010000021.1"/>
</dbReference>
<feature type="transmembrane region" description="Helical" evidence="8">
    <location>
        <begin position="425"/>
        <end position="444"/>
    </location>
</feature>
<feature type="transmembrane region" description="Helical" evidence="8">
    <location>
        <begin position="182"/>
        <end position="212"/>
    </location>
</feature>
<feature type="transmembrane region" description="Helical" evidence="8">
    <location>
        <begin position="317"/>
        <end position="335"/>
    </location>
</feature>
<keyword evidence="7 8" id="KW-0472">Membrane</keyword>
<feature type="transmembrane region" description="Helical" evidence="8">
    <location>
        <begin position="341"/>
        <end position="358"/>
    </location>
</feature>
<reference evidence="10" key="3">
    <citation type="journal article" date="2021" name="Syst. Appl. Microbiol.">
        <title>Roseomonas hellenica sp. nov., isolated from roots of wild-growing Alkanna tinctoria.</title>
        <authorList>
            <person name="Rat A."/>
            <person name="Naranjo H.D."/>
            <person name="Lebbe L."/>
            <person name="Cnockaert M."/>
            <person name="Krigas N."/>
            <person name="Grigoriadou K."/>
            <person name="Maloupa E."/>
            <person name="Willems A."/>
        </authorList>
    </citation>
    <scope>NUCLEOTIDE SEQUENCE</scope>
    <source>
        <strain evidence="10">LMG 31161</strain>
    </source>
</reference>
<evidence type="ECO:0000256" key="5">
    <source>
        <dbReference type="ARBA" id="ARBA00022692"/>
    </source>
</evidence>
<dbReference type="PANTHER" id="PTHR33908">
    <property type="entry name" value="MANNOSYLTRANSFERASE YKCB-RELATED"/>
    <property type="match status" value="1"/>
</dbReference>
<feature type="transmembrane region" description="Helical" evidence="8">
    <location>
        <begin position="102"/>
        <end position="121"/>
    </location>
</feature>
<reference evidence="10" key="1">
    <citation type="submission" date="2020-01" db="EMBL/GenBank/DDBJ databases">
        <authorList>
            <person name="Rat A."/>
        </authorList>
    </citation>
    <scope>NUCLEOTIDE SEQUENCE</scope>
    <source>
        <strain evidence="10">LMG 31161</strain>
    </source>
</reference>
<dbReference type="Proteomes" id="UP001138708">
    <property type="component" value="Unassembled WGS sequence"/>
</dbReference>
<evidence type="ECO:0000256" key="8">
    <source>
        <dbReference type="SAM" id="Phobius"/>
    </source>
</evidence>
<evidence type="ECO:0000313" key="12">
    <source>
        <dbReference type="Proteomes" id="UP000746741"/>
    </source>
</evidence>
<dbReference type="Pfam" id="PF13231">
    <property type="entry name" value="PMT_2"/>
    <property type="match status" value="1"/>
</dbReference>
<feature type="transmembrane region" description="Helical" evidence="8">
    <location>
        <begin position="370"/>
        <end position="392"/>
    </location>
</feature>
<evidence type="ECO:0000256" key="4">
    <source>
        <dbReference type="ARBA" id="ARBA00022679"/>
    </source>
</evidence>
<evidence type="ECO:0000313" key="10">
    <source>
        <dbReference type="EMBL" id="MBR0659796.1"/>
    </source>
</evidence>
<dbReference type="AlphaFoldDB" id="A0A9X9WHI6"/>
<evidence type="ECO:0000313" key="13">
    <source>
        <dbReference type="Proteomes" id="UP001138708"/>
    </source>
</evidence>
<keyword evidence="2" id="KW-1003">Cell membrane</keyword>
<dbReference type="EMBL" id="JAAVUP010000013">
    <property type="protein sequence ID" value="NKE19806.1"/>
    <property type="molecule type" value="Genomic_DNA"/>
</dbReference>
<evidence type="ECO:0000256" key="2">
    <source>
        <dbReference type="ARBA" id="ARBA00022475"/>
    </source>
</evidence>
<feature type="transmembrane region" description="Helical" evidence="8">
    <location>
        <begin position="233"/>
        <end position="254"/>
    </location>
</feature>
<comment type="subcellular location">
    <subcellularLocation>
        <location evidence="1">Cell membrane</location>
        <topology evidence="1">Multi-pass membrane protein</topology>
    </subcellularLocation>
</comment>
<dbReference type="PANTHER" id="PTHR33908:SF3">
    <property type="entry name" value="UNDECAPRENYL PHOSPHATE-ALPHA-4-AMINO-4-DEOXY-L-ARABINOSE ARABINOSYL TRANSFERASE"/>
    <property type="match status" value="1"/>
</dbReference>
<name>A0A9X9WHI6_9PROT</name>
<feature type="transmembrane region" description="Helical" evidence="8">
    <location>
        <begin position="152"/>
        <end position="170"/>
    </location>
</feature>
<evidence type="ECO:0000256" key="3">
    <source>
        <dbReference type="ARBA" id="ARBA00022676"/>
    </source>
</evidence>
<dbReference type="Proteomes" id="UP000746741">
    <property type="component" value="Unassembled WGS sequence"/>
</dbReference>
<feature type="domain" description="Glycosyltransferase RgtA/B/C/D-like" evidence="9">
    <location>
        <begin position="96"/>
        <end position="228"/>
    </location>
</feature>
<keyword evidence="6 8" id="KW-1133">Transmembrane helix</keyword>
<accession>A0A9X9WHI6</accession>
<feature type="transmembrane region" description="Helical" evidence="8">
    <location>
        <begin position="398"/>
        <end position="418"/>
    </location>
</feature>
<feature type="transmembrane region" description="Helical" evidence="8">
    <location>
        <begin position="17"/>
        <end position="35"/>
    </location>
</feature>
<reference evidence="11 12" key="2">
    <citation type="submission" date="2020-02" db="EMBL/GenBank/DDBJ databases">
        <authorList>
            <person name="Sun Q."/>
            <person name="Inoue M."/>
        </authorList>
    </citation>
    <scope>NUCLEOTIDE SEQUENCE [LARGE SCALE GENOMIC DNA]</scope>
    <source>
        <strain evidence="11 12">KCTC 22478</strain>
    </source>
</reference>
<keyword evidence="3" id="KW-0328">Glycosyltransferase</keyword>
<feature type="transmembrane region" description="Helical" evidence="8">
    <location>
        <begin position="285"/>
        <end position="305"/>
    </location>
</feature>
<sequence length="562" mass="60229">MRLAAFLDRLPETRRPAPWLIALCLLLWLPGFFTIPAGDRDESRFAQASRQMVDSHDYVRIRLGEVERNKKPAGIHWAQAAVVHGLEAVGIPARTQIWAYRLPSLIGAMIAVLATCLLGRALVGRRAAFVAAAMLAPCMVLVVETHIAKTDAALLAAITVAMGLFGRAYLTPDSFTPRQAAAFWAVLGLGVLLKGPIAPMVPLLAGVTLAVMDRPQGAPLWRLSAPWLRSLHLGWGLPLMVLVSAPWFVAIGIATEGRFFSEALGGDMLDKVSSGEEAHWGPPGMYAAIFGITAFPSAWIVLRSLPGSWADRMQAPVRFLLAWAVPTWLLFEAVQTKLPHYVLPAFPALMLLGARWAMDPLRQEAPAWMRWLGYVALAGVAVGLPAVALGAGLFVERIVLPGAAIGVIAGMAMAWLLLRMARQQAWGRAALAGAILAIPVYAAVLEGVIPRLTSVWVSSRLAAAVAQVAPGLPARNFGVAGHHEPSLQFAMGGEIRLLTTGEAAAAFLAEGSGRIAAIGDRQEAAFRRAAAERGLTLRELGSVTGLNYVRGRWITLSLFKVE</sequence>
<proteinExistence type="predicted"/>